<evidence type="ECO:0000313" key="2">
    <source>
        <dbReference type="EMBL" id="CAB0031674.1"/>
    </source>
</evidence>
<sequence>MLNHTHETQVYTPTPTRKERIYTPNYTRIVSPTRGPVYITEKHSRRPPPAYPTHTRKKNTILPPLLSRLSLMYVCLCEYTRRSNEACLHFVIIHPNLNCESVQKLCRAGFKDEVLAITIDTLEHSKLKPHVSQARRGGVMCPRIAQRPKHGLHRVCRKLVSYSIYVLYTAVCCVVTHCWHLLLSWDIFFRTRCLVPSCECGSRASAADGKCPICSVGYILDKSRTTEACKIIHGTTTQYHTNTCARVRVDACRKLVYIARVSAFFRSIRASRDLCRRCLTFRN</sequence>
<keyword evidence="3" id="KW-1185">Reference proteome</keyword>
<organism evidence="2 3">
    <name type="scientific">Trichogramma brassicae</name>
    <dbReference type="NCBI Taxonomy" id="86971"/>
    <lineage>
        <taxon>Eukaryota</taxon>
        <taxon>Metazoa</taxon>
        <taxon>Ecdysozoa</taxon>
        <taxon>Arthropoda</taxon>
        <taxon>Hexapoda</taxon>
        <taxon>Insecta</taxon>
        <taxon>Pterygota</taxon>
        <taxon>Neoptera</taxon>
        <taxon>Endopterygota</taxon>
        <taxon>Hymenoptera</taxon>
        <taxon>Apocrita</taxon>
        <taxon>Proctotrupomorpha</taxon>
        <taxon>Chalcidoidea</taxon>
        <taxon>Trichogrammatidae</taxon>
        <taxon>Trichogramma</taxon>
    </lineage>
</organism>
<name>A0A6H5I1P0_9HYME</name>
<keyword evidence="1" id="KW-1133">Transmembrane helix</keyword>
<feature type="non-terminal residue" evidence="2">
    <location>
        <position position="283"/>
    </location>
</feature>
<feature type="transmembrane region" description="Helical" evidence="1">
    <location>
        <begin position="162"/>
        <end position="182"/>
    </location>
</feature>
<keyword evidence="1" id="KW-0812">Transmembrane</keyword>
<keyword evidence="1" id="KW-0472">Membrane</keyword>
<dbReference type="EMBL" id="CADCXV010000649">
    <property type="protein sequence ID" value="CAB0031674.1"/>
    <property type="molecule type" value="Genomic_DNA"/>
</dbReference>
<evidence type="ECO:0000256" key="1">
    <source>
        <dbReference type="SAM" id="Phobius"/>
    </source>
</evidence>
<evidence type="ECO:0000313" key="3">
    <source>
        <dbReference type="Proteomes" id="UP000479190"/>
    </source>
</evidence>
<dbReference type="Proteomes" id="UP000479190">
    <property type="component" value="Unassembled WGS sequence"/>
</dbReference>
<accession>A0A6H5I1P0</accession>
<proteinExistence type="predicted"/>
<protein>
    <submittedName>
        <fullName evidence="2">Uncharacterized protein</fullName>
    </submittedName>
</protein>
<gene>
    <name evidence="2" type="ORF">TBRA_LOCUS3641</name>
</gene>
<dbReference type="AlphaFoldDB" id="A0A6H5I1P0"/>
<reference evidence="2 3" key="1">
    <citation type="submission" date="2020-02" db="EMBL/GenBank/DDBJ databases">
        <authorList>
            <person name="Ferguson B K."/>
        </authorList>
    </citation>
    <scope>NUCLEOTIDE SEQUENCE [LARGE SCALE GENOMIC DNA]</scope>
</reference>